<keyword evidence="1" id="KW-0145">Chemotaxis</keyword>
<name>A0ABW7N9P4_9BACT</name>
<evidence type="ECO:0008006" key="4">
    <source>
        <dbReference type="Google" id="ProtNLM"/>
    </source>
</evidence>
<dbReference type="RefSeq" id="WP_395417662.1">
    <property type="nucleotide sequence ID" value="NZ_JBIPKE010000017.1"/>
</dbReference>
<evidence type="ECO:0000313" key="3">
    <source>
        <dbReference type="Proteomes" id="UP001610063"/>
    </source>
</evidence>
<evidence type="ECO:0000313" key="2">
    <source>
        <dbReference type="EMBL" id="MFH6984283.1"/>
    </source>
</evidence>
<dbReference type="EMBL" id="JBIPKE010000017">
    <property type="protein sequence ID" value="MFH6984283.1"/>
    <property type="molecule type" value="Genomic_DNA"/>
</dbReference>
<dbReference type="Gene3D" id="3.40.1550.10">
    <property type="entry name" value="CheC-like"/>
    <property type="match status" value="1"/>
</dbReference>
<keyword evidence="3" id="KW-1185">Reference proteome</keyword>
<protein>
    <recommendedName>
        <fullName evidence="4">Chemotaxis protein CheC</fullName>
    </recommendedName>
</protein>
<comment type="caution">
    <text evidence="2">The sequence shown here is derived from an EMBL/GenBank/DDBJ whole genome shotgun (WGS) entry which is preliminary data.</text>
</comment>
<accession>A0ABW7N9P4</accession>
<proteinExistence type="predicted"/>
<dbReference type="Proteomes" id="UP001610063">
    <property type="component" value="Unassembled WGS sequence"/>
</dbReference>
<dbReference type="SUPFAM" id="SSF103039">
    <property type="entry name" value="CheC-like"/>
    <property type="match status" value="1"/>
</dbReference>
<reference evidence="2 3" key="1">
    <citation type="journal article" date="2013" name="Int. J. Syst. Evol. Microbiol.">
        <title>Marinoscillum luteum sp. nov., isolated from marine sediment.</title>
        <authorList>
            <person name="Cha I.T."/>
            <person name="Park S.J."/>
            <person name="Kim S.J."/>
            <person name="Kim J.G."/>
            <person name="Jung M.Y."/>
            <person name="Shin K.S."/>
            <person name="Kwon K.K."/>
            <person name="Yang S.H."/>
            <person name="Seo Y.S."/>
            <person name="Rhee S.K."/>
        </authorList>
    </citation>
    <scope>NUCLEOTIDE SEQUENCE [LARGE SCALE GENOMIC DNA]</scope>
    <source>
        <strain evidence="2 3">KCTC 23939</strain>
    </source>
</reference>
<gene>
    <name evidence="2" type="ORF">ACHKAR_12590</name>
</gene>
<evidence type="ECO:0000256" key="1">
    <source>
        <dbReference type="ARBA" id="ARBA00022500"/>
    </source>
</evidence>
<dbReference type="InterPro" id="IPR028976">
    <property type="entry name" value="CheC-like_sf"/>
</dbReference>
<organism evidence="2 3">
    <name type="scientific">Marinoscillum luteum</name>
    <dbReference type="NCBI Taxonomy" id="861051"/>
    <lineage>
        <taxon>Bacteria</taxon>
        <taxon>Pseudomonadati</taxon>
        <taxon>Bacteroidota</taxon>
        <taxon>Cytophagia</taxon>
        <taxon>Cytophagales</taxon>
        <taxon>Reichenbachiellaceae</taxon>
        <taxon>Marinoscillum</taxon>
    </lineage>
</organism>
<sequence length="200" mass="22548">MLDKLNENELEIASKLVFDGLSMAKKSMEQILQSPISIEKIDYSSSVDVPLPKFEDLDGQSVHVIKTKLIGELKGTSHLIFREDEVAKVFKACLPAKLIDSDTPESRMMKIGFLTEIDNMMAAAVITEFSNFLGLEIYGHVPSLNVVKSTEVNSYLEKEAGEFDAIIRFKAIFHGVELDISPDFVWIFQEEFVDKIRDLV</sequence>